<dbReference type="InterPro" id="IPR027383">
    <property type="entry name" value="Znf_put"/>
</dbReference>
<gene>
    <name evidence="9" type="primary">rslA</name>
    <name evidence="9" type="ORF">GCM10025867_11730</name>
</gene>
<evidence type="ECO:0000256" key="1">
    <source>
        <dbReference type="ARBA" id="ARBA00004167"/>
    </source>
</evidence>
<name>A0ABM8GKM6_9MICO</name>
<dbReference type="RefSeq" id="WP_286345828.1">
    <property type="nucleotide sequence ID" value="NZ_AP027732.1"/>
</dbReference>
<reference evidence="10" key="1">
    <citation type="journal article" date="2019" name="Int. J. Syst. Evol. Microbiol.">
        <title>The Global Catalogue of Microorganisms (GCM) 10K type strain sequencing project: providing services to taxonomists for standard genome sequencing and annotation.</title>
        <authorList>
            <consortium name="The Broad Institute Genomics Platform"/>
            <consortium name="The Broad Institute Genome Sequencing Center for Infectious Disease"/>
            <person name="Wu L."/>
            <person name="Ma J."/>
        </authorList>
    </citation>
    <scope>NUCLEOTIDE SEQUENCE [LARGE SCALE GENOMIC DNA]</scope>
    <source>
        <strain evidence="10">NBRC 108728</strain>
    </source>
</reference>
<evidence type="ECO:0000256" key="7">
    <source>
        <dbReference type="SAM" id="Phobius"/>
    </source>
</evidence>
<dbReference type="Gene3D" id="1.10.10.1320">
    <property type="entry name" value="Anti-sigma factor, zinc-finger domain"/>
    <property type="match status" value="1"/>
</dbReference>
<keyword evidence="4" id="KW-0805">Transcription regulation</keyword>
<dbReference type="EMBL" id="AP027732">
    <property type="protein sequence ID" value="BDZ48932.1"/>
    <property type="molecule type" value="Genomic_DNA"/>
</dbReference>
<keyword evidence="10" id="KW-1185">Reference proteome</keyword>
<keyword evidence="3 7" id="KW-1133">Transmembrane helix</keyword>
<accession>A0ABM8GKM6</accession>
<evidence type="ECO:0000256" key="3">
    <source>
        <dbReference type="ARBA" id="ARBA00022989"/>
    </source>
</evidence>
<evidence type="ECO:0000313" key="9">
    <source>
        <dbReference type="EMBL" id="BDZ48932.1"/>
    </source>
</evidence>
<sequence length="247" mass="26167">MTDQRDHSERYGEWDAAYVLGALSPAERHEFEEHLATCPECERAVAGFAAMPGLLASVPTADAFAMLDDADASVDDGEAVDEAFPAQPPAEILPALVSRVRRTRRRRFGITLVAGLAAAAVVAFAIVVPPLASQPKPTTSTSLQQVVPSALSATVAFTTKAWGTRIDMTCVYGGPAAGSGSSGDDTWRYGLYVTDAQGHTQRVSTWTADPGTTARTTGSIDTTLNDLRRVEVRNESSGTVLLSRALN</sequence>
<keyword evidence="5 7" id="KW-0472">Membrane</keyword>
<keyword evidence="6" id="KW-0804">Transcription</keyword>
<proteinExistence type="predicted"/>
<evidence type="ECO:0000313" key="10">
    <source>
        <dbReference type="Proteomes" id="UP001321486"/>
    </source>
</evidence>
<evidence type="ECO:0000256" key="5">
    <source>
        <dbReference type="ARBA" id="ARBA00023136"/>
    </source>
</evidence>
<evidence type="ECO:0000256" key="2">
    <source>
        <dbReference type="ARBA" id="ARBA00022692"/>
    </source>
</evidence>
<dbReference type="Pfam" id="PF13490">
    <property type="entry name" value="zf-HC2"/>
    <property type="match status" value="1"/>
</dbReference>
<organism evidence="9 10">
    <name type="scientific">Frondihabitans sucicola</name>
    <dbReference type="NCBI Taxonomy" id="1268041"/>
    <lineage>
        <taxon>Bacteria</taxon>
        <taxon>Bacillati</taxon>
        <taxon>Actinomycetota</taxon>
        <taxon>Actinomycetes</taxon>
        <taxon>Micrococcales</taxon>
        <taxon>Microbacteriaceae</taxon>
        <taxon>Frondihabitans</taxon>
    </lineage>
</organism>
<dbReference type="InterPro" id="IPR041916">
    <property type="entry name" value="Anti_sigma_zinc_sf"/>
</dbReference>
<dbReference type="Proteomes" id="UP001321486">
    <property type="component" value="Chromosome"/>
</dbReference>
<feature type="transmembrane region" description="Helical" evidence="7">
    <location>
        <begin position="108"/>
        <end position="132"/>
    </location>
</feature>
<keyword evidence="2 7" id="KW-0812">Transmembrane</keyword>
<evidence type="ECO:0000259" key="8">
    <source>
        <dbReference type="Pfam" id="PF13490"/>
    </source>
</evidence>
<evidence type="ECO:0000256" key="6">
    <source>
        <dbReference type="ARBA" id="ARBA00023163"/>
    </source>
</evidence>
<feature type="domain" description="Putative zinc-finger" evidence="8">
    <location>
        <begin position="17"/>
        <end position="41"/>
    </location>
</feature>
<dbReference type="PANTHER" id="PTHR37461:SF1">
    <property type="entry name" value="ANTI-SIGMA-K FACTOR RSKA"/>
    <property type="match status" value="1"/>
</dbReference>
<comment type="subcellular location">
    <subcellularLocation>
        <location evidence="1">Membrane</location>
        <topology evidence="1">Single-pass membrane protein</topology>
    </subcellularLocation>
</comment>
<dbReference type="PANTHER" id="PTHR37461">
    <property type="entry name" value="ANTI-SIGMA-K FACTOR RSKA"/>
    <property type="match status" value="1"/>
</dbReference>
<evidence type="ECO:0000256" key="4">
    <source>
        <dbReference type="ARBA" id="ARBA00023015"/>
    </source>
</evidence>
<dbReference type="InterPro" id="IPR051474">
    <property type="entry name" value="Anti-sigma-K/W_factor"/>
</dbReference>
<protein>
    <submittedName>
        <fullName evidence="9">Anti-sigma-L factor RslA</fullName>
    </submittedName>
</protein>